<reference evidence="1" key="2">
    <citation type="submission" date="2023-06" db="EMBL/GenBank/DDBJ databases">
        <authorList>
            <person name="Ma L."/>
            <person name="Liu K.-W."/>
            <person name="Li Z."/>
            <person name="Hsiao Y.-Y."/>
            <person name="Qi Y."/>
            <person name="Fu T."/>
            <person name="Tang G."/>
            <person name="Zhang D."/>
            <person name="Sun W.-H."/>
            <person name="Liu D.-K."/>
            <person name="Li Y."/>
            <person name="Chen G.-Z."/>
            <person name="Liu X.-D."/>
            <person name="Liao X.-Y."/>
            <person name="Jiang Y.-T."/>
            <person name="Yu X."/>
            <person name="Hao Y."/>
            <person name="Huang J."/>
            <person name="Zhao X.-W."/>
            <person name="Ke S."/>
            <person name="Chen Y.-Y."/>
            <person name="Wu W.-L."/>
            <person name="Hsu J.-L."/>
            <person name="Lin Y.-F."/>
            <person name="Huang M.-D."/>
            <person name="Li C.-Y."/>
            <person name="Huang L."/>
            <person name="Wang Z.-W."/>
            <person name="Zhao X."/>
            <person name="Zhong W.-Y."/>
            <person name="Peng D.-H."/>
            <person name="Ahmad S."/>
            <person name="Lan S."/>
            <person name="Zhang J.-S."/>
            <person name="Tsai W.-C."/>
            <person name="Van De Peer Y."/>
            <person name="Liu Z.-J."/>
        </authorList>
    </citation>
    <scope>NUCLEOTIDE SEQUENCE</scope>
    <source>
        <strain evidence="1">CP</strain>
        <tissue evidence="1">Leaves</tissue>
    </source>
</reference>
<dbReference type="PANTHER" id="PTHR12271">
    <property type="entry name" value="POLY A POLYMERASE CID PAP -RELATED"/>
    <property type="match status" value="1"/>
</dbReference>
<dbReference type="GO" id="GO:0031123">
    <property type="term" value="P:RNA 3'-end processing"/>
    <property type="evidence" value="ECO:0007669"/>
    <property type="project" value="TreeGrafter"/>
</dbReference>
<dbReference type="Proteomes" id="UP001180020">
    <property type="component" value="Unassembled WGS sequence"/>
</dbReference>
<accession>A0AAV9E888</accession>
<evidence type="ECO:0008006" key="3">
    <source>
        <dbReference type="Google" id="ProtNLM"/>
    </source>
</evidence>
<dbReference type="AlphaFoldDB" id="A0AAV9E888"/>
<comment type="caution">
    <text evidence="1">The sequence shown here is derived from an EMBL/GenBank/DDBJ whole genome shotgun (WGS) entry which is preliminary data.</text>
</comment>
<keyword evidence="2" id="KW-1185">Reference proteome</keyword>
<dbReference type="SUPFAM" id="SSF81631">
    <property type="entry name" value="PAP/OAS1 substrate-binding domain"/>
    <property type="match status" value="1"/>
</dbReference>
<protein>
    <recommendedName>
        <fullName evidence="3">FRIGIDA-like protein</fullName>
    </recommendedName>
</protein>
<dbReference type="GO" id="GO:0016779">
    <property type="term" value="F:nucleotidyltransferase activity"/>
    <property type="evidence" value="ECO:0007669"/>
    <property type="project" value="TreeGrafter"/>
</dbReference>
<dbReference type="PANTHER" id="PTHR12271:SF134">
    <property type="entry name" value="NUCLEOTIDYLTRANSFERASE FAMILY PROTEIN"/>
    <property type="match status" value="1"/>
</dbReference>
<evidence type="ECO:0000313" key="2">
    <source>
        <dbReference type="Proteomes" id="UP001180020"/>
    </source>
</evidence>
<dbReference type="EMBL" id="JAUJYO010000009">
    <property type="protein sequence ID" value="KAK1309114.1"/>
    <property type="molecule type" value="Genomic_DNA"/>
</dbReference>
<name>A0AAV9E888_ACOCL</name>
<gene>
    <name evidence="1" type="ORF">QJS10_CPA09g01836</name>
</gene>
<dbReference type="Gene3D" id="1.10.1410.10">
    <property type="match status" value="1"/>
</dbReference>
<reference evidence="1" key="1">
    <citation type="journal article" date="2023" name="Nat. Commun.">
        <title>Diploid and tetraploid genomes of Acorus and the evolution of monocots.</title>
        <authorList>
            <person name="Ma L."/>
            <person name="Liu K.W."/>
            <person name="Li Z."/>
            <person name="Hsiao Y.Y."/>
            <person name="Qi Y."/>
            <person name="Fu T."/>
            <person name="Tang G.D."/>
            <person name="Zhang D."/>
            <person name="Sun W.H."/>
            <person name="Liu D.K."/>
            <person name="Li Y."/>
            <person name="Chen G.Z."/>
            <person name="Liu X.D."/>
            <person name="Liao X.Y."/>
            <person name="Jiang Y.T."/>
            <person name="Yu X."/>
            <person name="Hao Y."/>
            <person name="Huang J."/>
            <person name="Zhao X.W."/>
            <person name="Ke S."/>
            <person name="Chen Y.Y."/>
            <person name="Wu W.L."/>
            <person name="Hsu J.L."/>
            <person name="Lin Y.F."/>
            <person name="Huang M.D."/>
            <person name="Li C.Y."/>
            <person name="Huang L."/>
            <person name="Wang Z.W."/>
            <person name="Zhao X."/>
            <person name="Zhong W.Y."/>
            <person name="Peng D.H."/>
            <person name="Ahmad S."/>
            <person name="Lan S."/>
            <person name="Zhang J.S."/>
            <person name="Tsai W.C."/>
            <person name="Van de Peer Y."/>
            <person name="Liu Z.J."/>
        </authorList>
    </citation>
    <scope>NUCLEOTIDE SEQUENCE</scope>
    <source>
        <strain evidence="1">CP</strain>
    </source>
</reference>
<proteinExistence type="predicted"/>
<sequence>MKVWAKAHDINSAKDHTLNSLPIILIVAFHLQTRDPPILPPLSVLLKDEIDISSLKKAVNSFQHFGKQNKESIGELFVSLLTKLLSAETFWAQGLCASVCKGSWILKKWNTGFASVNLEDFLDGSQNTARAVRRPMAKKIYRCIKRSLTHISRFMKGQVEVHKLKELLFGVAVLVPHPIKKPKVKVKRKFPSITASASTATAPPVPIETKRTRHIESKWTGTTANNLPLVMPSFPHPHVPMHRPHVFPNNVPALHQQLTPALVSFVSPHYPRPSYVPPQVVQGVQHHPRPPFAPYTIDRFQRTGHAPTIFYQSNYGMEHRPLHPNQQVLSLPFQHDPGYMYNGDARYHPHFHTFGRR</sequence>
<organism evidence="1 2">
    <name type="scientific">Acorus calamus</name>
    <name type="common">Sweet flag</name>
    <dbReference type="NCBI Taxonomy" id="4465"/>
    <lineage>
        <taxon>Eukaryota</taxon>
        <taxon>Viridiplantae</taxon>
        <taxon>Streptophyta</taxon>
        <taxon>Embryophyta</taxon>
        <taxon>Tracheophyta</taxon>
        <taxon>Spermatophyta</taxon>
        <taxon>Magnoliopsida</taxon>
        <taxon>Liliopsida</taxon>
        <taxon>Acoraceae</taxon>
        <taxon>Acorus</taxon>
    </lineage>
</organism>
<evidence type="ECO:0000313" key="1">
    <source>
        <dbReference type="EMBL" id="KAK1309114.1"/>
    </source>
</evidence>